<dbReference type="EMBL" id="CP051167">
    <property type="protein sequence ID" value="QIZ73177.1"/>
    <property type="molecule type" value="Genomic_DNA"/>
</dbReference>
<gene>
    <name evidence="2" type="ORF">HCG48_23375</name>
</gene>
<dbReference type="KEGG" id="oxy:HCG48_23375"/>
<reference evidence="2 3" key="1">
    <citation type="submission" date="2020-04" db="EMBL/GenBank/DDBJ databases">
        <authorList>
            <person name="Basu S."/>
            <person name="Maruthanayagam V."/>
            <person name="Chakraborty S."/>
            <person name="Pramanik A."/>
            <person name="Mukherjee J."/>
            <person name="Brink B."/>
        </authorList>
    </citation>
    <scope>NUCLEOTIDE SEQUENCE [LARGE SCALE GENOMIC DNA]</scope>
    <source>
        <strain evidence="2 3">AP17</strain>
    </source>
</reference>
<feature type="region of interest" description="Disordered" evidence="1">
    <location>
        <begin position="1"/>
        <end position="51"/>
    </location>
</feature>
<organism evidence="2 3">
    <name type="scientific">Oxynema aestuarii AP17</name>
    <dbReference type="NCBI Taxonomy" id="2064643"/>
    <lineage>
        <taxon>Bacteria</taxon>
        <taxon>Bacillati</taxon>
        <taxon>Cyanobacteriota</taxon>
        <taxon>Cyanophyceae</taxon>
        <taxon>Oscillatoriophycideae</taxon>
        <taxon>Oscillatoriales</taxon>
        <taxon>Oscillatoriaceae</taxon>
        <taxon>Oxynema</taxon>
        <taxon>Oxynema aestuarii</taxon>
    </lineage>
</organism>
<protein>
    <submittedName>
        <fullName evidence="2">DUF928 domain-containing protein</fullName>
    </submittedName>
</protein>
<dbReference type="InterPro" id="IPR010328">
    <property type="entry name" value="DUF928"/>
</dbReference>
<keyword evidence="3" id="KW-1185">Reference proteome</keyword>
<evidence type="ECO:0000313" key="2">
    <source>
        <dbReference type="EMBL" id="QIZ73177.1"/>
    </source>
</evidence>
<feature type="compositionally biased region" description="Polar residues" evidence="1">
    <location>
        <begin position="37"/>
        <end position="51"/>
    </location>
</feature>
<dbReference type="AlphaFoldDB" id="A0A6H1U484"/>
<proteinExistence type="predicted"/>
<evidence type="ECO:0000313" key="3">
    <source>
        <dbReference type="Proteomes" id="UP000500857"/>
    </source>
</evidence>
<dbReference type="RefSeq" id="WP_168571323.1">
    <property type="nucleotide sequence ID" value="NZ_CP051167.1"/>
</dbReference>
<sequence>MRSVPPTLGPPVPPTAQDRSRSGQASAAKASRKSPGRSPTSEMRRPSSTLSPKENVLMCCQPIVKLSILAVSIACLNTVGAAFPVRAVEFNPPDVGTPERRVGGGTRSGSPSEIDTQVGIFQPRQSGAPDRRIGGGSRGCSVGENGESGQPLTAIVPESLVGLTVSQAPTFFWYVPKHDAPAVEFALLDEERQTVIYETTFQTRGQAGLISLQLPENANLIPLELNKKYRWYFSIVCDPEDRAGDIAVEGWIQRVEPSAQLQERLAAAQSDGDRAAIYAQEGIWHETIALLVQQRLADPDNPQLEREWNQLLQSIGLDHLAQLSLWETSEARVP</sequence>
<accession>A0A6H1U484</accession>
<evidence type="ECO:0000256" key="1">
    <source>
        <dbReference type="SAM" id="MobiDB-lite"/>
    </source>
</evidence>
<dbReference type="Proteomes" id="UP000500857">
    <property type="component" value="Chromosome"/>
</dbReference>
<feature type="region of interest" description="Disordered" evidence="1">
    <location>
        <begin position="94"/>
        <end position="114"/>
    </location>
</feature>
<name>A0A6H1U484_9CYAN</name>
<dbReference type="Pfam" id="PF06051">
    <property type="entry name" value="DUF928"/>
    <property type="match status" value="1"/>
</dbReference>